<evidence type="ECO:0000256" key="3">
    <source>
        <dbReference type="ARBA" id="ARBA00023187"/>
    </source>
</evidence>
<feature type="region of interest" description="Disordered" evidence="5">
    <location>
        <begin position="1"/>
        <end position="75"/>
    </location>
</feature>
<evidence type="ECO:0000256" key="2">
    <source>
        <dbReference type="ARBA" id="ARBA00022664"/>
    </source>
</evidence>
<feature type="domain" description="Pre-mRNA-splicing factor 3" evidence="7">
    <location>
        <begin position="55"/>
        <end position="272"/>
    </location>
</feature>
<keyword evidence="8" id="KW-1185">Reference proteome</keyword>
<sequence>NEDQKLSERSGRGGLSVGLHPSLLDNSTLRPTPNQHGHRSGASQKSRPVPKVKSNPYIADEEELKDAQTKGSERKSKALSFFEHGKFIAQGNAQREAAQLEEMKRRIALDARKTQIEEASDRAFVISRPPAIEWWDEAALPDGCTSYEGVDTADVVKNSEVDGRITDLVCHPVLLQPPQEKFLQPVKPLMLTPKEMAKLRRQRRRADMKEEQARIRMGLVPPPPPKVKKSNMMRVLGEQAVKDPTAVEARVNREIAQRQNDHEQANADRALTKEQRLEKLKTQQVGDAAKGLKIAVFRVDDLSSGKHRYQVDVGAKDNALTGVVVMNPTMYLIIVEGGEHSMKKYRKLLNRIKWTENEPPKSGSNPTTFTGTRVEDSSRGKGSKAAEWCNPYHADGTLKDLSSNRCTLVWEGDEAELKYKKWEPRTCETDGEAKDFLKRSGMENMWTLARS</sequence>
<dbReference type="GO" id="GO:0000398">
    <property type="term" value="P:mRNA splicing, via spliceosome"/>
    <property type="evidence" value="ECO:0007669"/>
    <property type="project" value="InterPro"/>
</dbReference>
<dbReference type="PANTHER" id="PTHR14212">
    <property type="entry name" value="U4/U6-ASSOCIATED RNA SPLICING FACTOR-RELATED"/>
    <property type="match status" value="1"/>
</dbReference>
<reference evidence="9" key="1">
    <citation type="submission" date="2020-01" db="EMBL/GenBank/DDBJ databases">
        <authorList>
            <consortium name="DOE Joint Genome Institute"/>
            <person name="Haridas S."/>
            <person name="Albert R."/>
            <person name="Binder M."/>
            <person name="Bloem J."/>
            <person name="Labutti K."/>
            <person name="Salamov A."/>
            <person name="Andreopoulos B."/>
            <person name="Baker S.E."/>
            <person name="Barry K."/>
            <person name="Bills G."/>
            <person name="Bluhm B.H."/>
            <person name="Cannon C."/>
            <person name="Castanera R."/>
            <person name="Culley D.E."/>
            <person name="Daum C."/>
            <person name="Ezra D."/>
            <person name="Gonzalez J.B."/>
            <person name="Henrissat B."/>
            <person name="Kuo A."/>
            <person name="Liang C."/>
            <person name="Lipzen A."/>
            <person name="Lutzoni F."/>
            <person name="Magnuson J."/>
            <person name="Mondo S."/>
            <person name="Nolan M."/>
            <person name="Ohm R."/>
            <person name="Pangilinan J."/>
            <person name="Park H.-J."/>
            <person name="Ramirez L."/>
            <person name="Alfaro M."/>
            <person name="Sun H."/>
            <person name="Tritt A."/>
            <person name="Yoshinaga Y."/>
            <person name="Zwiers L.-H."/>
            <person name="Turgeon B.G."/>
            <person name="Goodwin S.B."/>
            <person name="Spatafora J.W."/>
            <person name="Crous P.W."/>
            <person name="Grigoriev I.V."/>
        </authorList>
    </citation>
    <scope>NUCLEOTIDE SEQUENCE</scope>
    <source>
        <strain evidence="9">CBS 342.82</strain>
    </source>
</reference>
<organism evidence="9">
    <name type="scientific">Dissoconium aciculare CBS 342.82</name>
    <dbReference type="NCBI Taxonomy" id="1314786"/>
    <lineage>
        <taxon>Eukaryota</taxon>
        <taxon>Fungi</taxon>
        <taxon>Dikarya</taxon>
        <taxon>Ascomycota</taxon>
        <taxon>Pezizomycotina</taxon>
        <taxon>Dothideomycetes</taxon>
        <taxon>Dothideomycetidae</taxon>
        <taxon>Mycosphaerellales</taxon>
        <taxon>Dissoconiaceae</taxon>
        <taxon>Dissoconium</taxon>
    </lineage>
</organism>
<name>A0A6J3LXL8_9PEZI</name>
<accession>A0A6J3LXL8</accession>
<dbReference type="RefSeq" id="XP_033457532.1">
    <property type="nucleotide sequence ID" value="XM_033600233.1"/>
</dbReference>
<dbReference type="InterPro" id="IPR010541">
    <property type="entry name" value="Prp3_C"/>
</dbReference>
<protein>
    <submittedName>
        <fullName evidence="9">Pre-mRNA-splicing factor 3</fullName>
    </submittedName>
</protein>
<feature type="domain" description="Small nuclear ribonucleoprotein Prp3 C-terminal" evidence="6">
    <location>
        <begin position="295"/>
        <end position="449"/>
    </location>
</feature>
<dbReference type="AlphaFoldDB" id="A0A6J3LXL8"/>
<feature type="compositionally biased region" description="Basic and acidic residues" evidence="5">
    <location>
        <begin position="65"/>
        <end position="75"/>
    </location>
</feature>
<reference evidence="9" key="2">
    <citation type="submission" date="2020-04" db="EMBL/GenBank/DDBJ databases">
        <authorList>
            <consortium name="NCBI Genome Project"/>
        </authorList>
    </citation>
    <scope>NUCLEOTIDE SEQUENCE</scope>
    <source>
        <strain evidence="9">CBS 342.82</strain>
    </source>
</reference>
<dbReference type="Proteomes" id="UP000504637">
    <property type="component" value="Unplaced"/>
</dbReference>
<dbReference type="Pfam" id="PF06544">
    <property type="entry name" value="Prp3_C"/>
    <property type="match status" value="1"/>
</dbReference>
<dbReference type="GO" id="GO:0046540">
    <property type="term" value="C:U4/U6 x U5 tri-snRNP complex"/>
    <property type="evidence" value="ECO:0007669"/>
    <property type="project" value="InterPro"/>
</dbReference>
<keyword evidence="4" id="KW-0539">Nucleus</keyword>
<feature type="non-terminal residue" evidence="9">
    <location>
        <position position="451"/>
    </location>
</feature>
<gene>
    <name evidence="9" type="ORF">K489DRAFT_292801</name>
</gene>
<feature type="compositionally biased region" description="Polar residues" evidence="5">
    <location>
        <begin position="362"/>
        <end position="371"/>
    </location>
</feature>
<dbReference type="InterPro" id="IPR027104">
    <property type="entry name" value="Prp3"/>
</dbReference>
<feature type="compositionally biased region" description="Basic and acidic residues" evidence="5">
    <location>
        <begin position="1"/>
        <end position="11"/>
    </location>
</feature>
<proteinExistence type="predicted"/>
<evidence type="ECO:0000259" key="6">
    <source>
        <dbReference type="Pfam" id="PF06544"/>
    </source>
</evidence>
<evidence type="ECO:0000313" key="9">
    <source>
        <dbReference type="RefSeq" id="XP_033457532.1"/>
    </source>
</evidence>
<feature type="non-terminal residue" evidence="9">
    <location>
        <position position="1"/>
    </location>
</feature>
<dbReference type="GeneID" id="54358033"/>
<reference evidence="9" key="3">
    <citation type="submission" date="2025-08" db="UniProtKB">
        <authorList>
            <consortium name="RefSeq"/>
        </authorList>
    </citation>
    <scope>IDENTIFICATION</scope>
    <source>
        <strain evidence="9">CBS 342.82</strain>
    </source>
</reference>
<feature type="region of interest" description="Disordered" evidence="5">
    <location>
        <begin position="356"/>
        <end position="382"/>
    </location>
</feature>
<evidence type="ECO:0000313" key="8">
    <source>
        <dbReference type="Proteomes" id="UP000504637"/>
    </source>
</evidence>
<evidence type="ECO:0000256" key="4">
    <source>
        <dbReference type="ARBA" id="ARBA00023242"/>
    </source>
</evidence>
<dbReference type="CDD" id="cd24162">
    <property type="entry name" value="Prp3_C"/>
    <property type="match status" value="1"/>
</dbReference>
<evidence type="ECO:0000259" key="7">
    <source>
        <dbReference type="Pfam" id="PF08572"/>
    </source>
</evidence>
<evidence type="ECO:0000256" key="5">
    <source>
        <dbReference type="SAM" id="MobiDB-lite"/>
    </source>
</evidence>
<comment type="subcellular location">
    <subcellularLocation>
        <location evidence="1">Nucleus</location>
    </subcellularLocation>
</comment>
<evidence type="ECO:0000256" key="1">
    <source>
        <dbReference type="ARBA" id="ARBA00004123"/>
    </source>
</evidence>
<dbReference type="PANTHER" id="PTHR14212:SF0">
    <property type="entry name" value="U4_U6 SMALL NUCLEAR RIBONUCLEOPROTEIN PRP3"/>
    <property type="match status" value="1"/>
</dbReference>
<feature type="compositionally biased region" description="Polar residues" evidence="5">
    <location>
        <begin position="24"/>
        <end position="46"/>
    </location>
</feature>
<dbReference type="InterPro" id="IPR013881">
    <property type="entry name" value="Pre-mRNA_splic_Prp3_dom"/>
</dbReference>
<keyword evidence="3" id="KW-0508">mRNA splicing</keyword>
<keyword evidence="2" id="KW-0507">mRNA processing</keyword>
<dbReference type="OrthoDB" id="10264544at2759"/>
<dbReference type="Pfam" id="PF08572">
    <property type="entry name" value="PRP3"/>
    <property type="match status" value="1"/>
</dbReference>